<evidence type="ECO:0000256" key="2">
    <source>
        <dbReference type="ARBA" id="ARBA00022806"/>
    </source>
</evidence>
<keyword evidence="8" id="KW-1185">Reference proteome</keyword>
<reference evidence="7 8" key="1">
    <citation type="submission" date="2018-06" db="EMBL/GenBank/DDBJ databases">
        <authorList>
            <consortium name="Pathogen Informatics"/>
            <person name="Doyle S."/>
        </authorList>
    </citation>
    <scope>NUCLEOTIDE SEQUENCE [LARGE SCALE GENOMIC DNA]</scope>
    <source>
        <strain evidence="7 8">NCTC13315</strain>
    </source>
</reference>
<dbReference type="InterPro" id="IPR049730">
    <property type="entry name" value="SNF2/RAD54-like_C"/>
</dbReference>
<dbReference type="PROSITE" id="PS50966">
    <property type="entry name" value="ZF_SWIM"/>
    <property type="match status" value="1"/>
</dbReference>
<feature type="domain" description="Helicase C-terminal" evidence="6">
    <location>
        <begin position="916"/>
        <end position="1076"/>
    </location>
</feature>
<protein>
    <submittedName>
        <fullName evidence="7">DNA helicase, SNF2/RAD54 family domain protein</fullName>
    </submittedName>
</protein>
<dbReference type="GO" id="GO:0005524">
    <property type="term" value="F:ATP binding"/>
    <property type="evidence" value="ECO:0007669"/>
    <property type="project" value="InterPro"/>
</dbReference>
<dbReference type="CDD" id="cd18793">
    <property type="entry name" value="SF2_C_SNF"/>
    <property type="match status" value="1"/>
</dbReference>
<evidence type="ECO:0000313" key="8">
    <source>
        <dbReference type="Proteomes" id="UP000254968"/>
    </source>
</evidence>
<dbReference type="GO" id="GO:0008270">
    <property type="term" value="F:zinc ion binding"/>
    <property type="evidence" value="ECO:0007669"/>
    <property type="project" value="UniProtKB-KW"/>
</dbReference>
<dbReference type="InterPro" id="IPR000330">
    <property type="entry name" value="SNF2_N"/>
</dbReference>
<dbReference type="InterPro" id="IPR038718">
    <property type="entry name" value="SNF2-like_sf"/>
</dbReference>
<dbReference type="PROSITE" id="PS51194">
    <property type="entry name" value="HELICASE_CTER"/>
    <property type="match status" value="1"/>
</dbReference>
<dbReference type="Gene3D" id="3.40.50.10810">
    <property type="entry name" value="Tandem AAA-ATPase domain"/>
    <property type="match status" value="1"/>
</dbReference>
<dbReference type="RefSeq" id="WP_115302395.1">
    <property type="nucleotide sequence ID" value="NZ_CAAAHO010000001.1"/>
</dbReference>
<dbReference type="AlphaFoldDB" id="A0A378I0E7"/>
<keyword evidence="1" id="KW-0378">Hydrolase</keyword>
<gene>
    <name evidence="7" type="ORF">NCTC13315_01200</name>
</gene>
<evidence type="ECO:0000313" key="7">
    <source>
        <dbReference type="EMBL" id="STX28668.1"/>
    </source>
</evidence>
<keyword evidence="3" id="KW-0863">Zinc-finger</keyword>
<dbReference type="Gene3D" id="3.40.50.300">
    <property type="entry name" value="P-loop containing nucleotide triphosphate hydrolases"/>
    <property type="match status" value="1"/>
</dbReference>
<keyword evidence="3" id="KW-0479">Metal-binding</keyword>
<dbReference type="SMART" id="SM00490">
    <property type="entry name" value="HELICc"/>
    <property type="match status" value="1"/>
</dbReference>
<proteinExistence type="predicted"/>
<dbReference type="InterPro" id="IPR014001">
    <property type="entry name" value="Helicase_ATP-bd"/>
</dbReference>
<evidence type="ECO:0000259" key="5">
    <source>
        <dbReference type="PROSITE" id="PS51192"/>
    </source>
</evidence>
<evidence type="ECO:0000256" key="3">
    <source>
        <dbReference type="PROSITE-ProRule" id="PRU00325"/>
    </source>
</evidence>
<keyword evidence="2 7" id="KW-0547">Nucleotide-binding</keyword>
<evidence type="ECO:0000256" key="1">
    <source>
        <dbReference type="ARBA" id="ARBA00022801"/>
    </source>
</evidence>
<keyword evidence="2 7" id="KW-0067">ATP-binding</keyword>
<dbReference type="GO" id="GO:0004386">
    <property type="term" value="F:helicase activity"/>
    <property type="evidence" value="ECO:0007669"/>
    <property type="project" value="UniProtKB-KW"/>
</dbReference>
<dbReference type="SMART" id="SM00487">
    <property type="entry name" value="DEXDc"/>
    <property type="match status" value="1"/>
</dbReference>
<dbReference type="GO" id="GO:0016787">
    <property type="term" value="F:hydrolase activity"/>
    <property type="evidence" value="ECO:0007669"/>
    <property type="project" value="UniProtKB-KW"/>
</dbReference>
<keyword evidence="2 7" id="KW-0347">Helicase</keyword>
<dbReference type="Pfam" id="PF00271">
    <property type="entry name" value="Helicase_C"/>
    <property type="match status" value="1"/>
</dbReference>
<keyword evidence="3" id="KW-0862">Zinc</keyword>
<dbReference type="OrthoDB" id="9760715at2"/>
<sequence>MLKDALSRMADVFLPTVLMHGLDYQKKGFVLNIRLSEGLLKARVKDPSSQIYDVHIDLKIWPKQPARCSCQAKNCKHAAASLFALQAKEKIEMKVIKPAVHAENLPFGQQLSFINNHNKKAISATHDVVYLLETELQATRVTAHLALARRLKSGRLSKKIIFHTITESRKQFFTELDDEIITTLALRNHVHGWFERLIIPTSVLLQKILLTRRAYFKDVNEPVAFKVDDEVTFHWQLDIDGTQHLIIGEKQDLLMPILLDKLWYYNEQEQILAELTTSYQSEHLKWLLSLPPVSIAKAHDVAAAIDKVNSELPKPKIYENKLIKEIKPIPILILDAKELEIDKLDPLGTFDSKNYIITCDLLFDYRGIRISGRENYKQLYYEQGSDLIEINRDFVFEQHTLAYYESLLLKYDSLYSQDIHQFLTNAVVLKDYSYASDIAKLHAELVPILKNKGWFVEFNHDIFAEEFSIDAVKWYSEFQEQGNDFFSYQLGILVEGKPVNIIPLIAKLIPKLKAVNLEELSDEKQVALLLPQQKRLQIPLGRIKPLLRFLLQYVTQFNPLDEQLKINHYQLMLMYETEQAFATTSLRWQEAGAIGQKIKQLMNPAAFKENSIPQGLTVHLRDYQQHGLAWLQSLRRGKFGGVLADDMGLGKTIQTLAHLQLEKEQGRMQQASLIIAPTSIIANWYEEAKRCTPNLRVLVFHGSGRQEENFDDYDLIVSTYSLIQRDKTRFTNYQFYYCILDEAQFIKNARAKVTQIILQIKAHQRLCLSGTPLENHLGELWSLFHFLIPGLLGDGKYFRKFFRIPIEKNTDEQRHELLMARIRPFMLRRTKNQVAKELPPKVETTLKIELVGAQRDLYETIRISMQQKVQSAIAKLGLKRSHIILLDALLKLRQVCCDPRLVSINAAEVAHESSAKLDALMTLLDNLIAEKRRILVFSQFTSMIELIEEKLVNRSYDYLKLTGQTINRLELVNKFQEGHVPIFLISLKAGGVGLNLTQADTVIHYDPWWNPAVENQATDRSHRIGQKNTVFVYKLITVGTVEEVIVAIQNKKKHLFEGILNEKLSGLSSITEQDIEQFFLPLKD</sequence>
<dbReference type="InterPro" id="IPR007527">
    <property type="entry name" value="Znf_SWIM"/>
</dbReference>
<evidence type="ECO:0000259" key="6">
    <source>
        <dbReference type="PROSITE" id="PS51194"/>
    </source>
</evidence>
<dbReference type="CDD" id="cd18012">
    <property type="entry name" value="DEXQc_arch_SWI2_SNF2"/>
    <property type="match status" value="1"/>
</dbReference>
<dbReference type="SUPFAM" id="SSF52540">
    <property type="entry name" value="P-loop containing nucleoside triphosphate hydrolases"/>
    <property type="match status" value="2"/>
</dbReference>
<dbReference type="PROSITE" id="PS51192">
    <property type="entry name" value="HELICASE_ATP_BIND_1"/>
    <property type="match status" value="1"/>
</dbReference>
<feature type="domain" description="Helicase ATP-binding" evidence="5">
    <location>
        <begin position="632"/>
        <end position="790"/>
    </location>
</feature>
<dbReference type="InterPro" id="IPR001650">
    <property type="entry name" value="Helicase_C-like"/>
</dbReference>
<accession>A0A378I0E7</accession>
<dbReference type="Proteomes" id="UP000254968">
    <property type="component" value="Unassembled WGS sequence"/>
</dbReference>
<organism evidence="7 8">
    <name type="scientific">Legionella beliardensis</name>
    <dbReference type="NCBI Taxonomy" id="91822"/>
    <lineage>
        <taxon>Bacteria</taxon>
        <taxon>Pseudomonadati</taxon>
        <taxon>Pseudomonadota</taxon>
        <taxon>Gammaproteobacteria</taxon>
        <taxon>Legionellales</taxon>
        <taxon>Legionellaceae</taxon>
        <taxon>Legionella</taxon>
    </lineage>
</organism>
<dbReference type="InterPro" id="IPR027417">
    <property type="entry name" value="P-loop_NTPase"/>
</dbReference>
<dbReference type="Pfam" id="PF00176">
    <property type="entry name" value="SNF2-rel_dom"/>
    <property type="match status" value="1"/>
</dbReference>
<feature type="domain" description="SWIM-type" evidence="4">
    <location>
        <begin position="52"/>
        <end position="86"/>
    </location>
</feature>
<name>A0A378I0E7_9GAMM</name>
<dbReference type="PANTHER" id="PTHR10799">
    <property type="entry name" value="SNF2/RAD54 HELICASE FAMILY"/>
    <property type="match status" value="1"/>
</dbReference>
<dbReference type="EMBL" id="UGNV01000001">
    <property type="protein sequence ID" value="STX28668.1"/>
    <property type="molecule type" value="Genomic_DNA"/>
</dbReference>
<evidence type="ECO:0000259" key="4">
    <source>
        <dbReference type="PROSITE" id="PS50966"/>
    </source>
</evidence>